<evidence type="ECO:0000256" key="1">
    <source>
        <dbReference type="ARBA" id="ARBA00023157"/>
    </source>
</evidence>
<accession>A0A6A4VYF2</accession>
<feature type="domain" description="Peptidase S1" evidence="4">
    <location>
        <begin position="37"/>
        <end position="301"/>
    </location>
</feature>
<dbReference type="SUPFAM" id="SSF50494">
    <property type="entry name" value="Trypsin-like serine proteases"/>
    <property type="match status" value="1"/>
</dbReference>
<dbReference type="InterPro" id="IPR009003">
    <property type="entry name" value="Peptidase_S1_PA"/>
</dbReference>
<feature type="region of interest" description="Disordered" evidence="3">
    <location>
        <begin position="355"/>
        <end position="392"/>
    </location>
</feature>
<feature type="compositionally biased region" description="Pro residues" evidence="3">
    <location>
        <begin position="382"/>
        <end position="392"/>
    </location>
</feature>
<dbReference type="InterPro" id="IPR018114">
    <property type="entry name" value="TRYPSIN_HIS"/>
</dbReference>
<dbReference type="InterPro" id="IPR051487">
    <property type="entry name" value="Ser/Thr_Proteases_Immune/Dev"/>
</dbReference>
<evidence type="ECO:0000313" key="5">
    <source>
        <dbReference type="EMBL" id="KAF0294918.1"/>
    </source>
</evidence>
<feature type="region of interest" description="Disordered" evidence="3">
    <location>
        <begin position="1"/>
        <end position="22"/>
    </location>
</feature>
<keyword evidence="1" id="KW-1015">Disulfide bond</keyword>
<dbReference type="Pfam" id="PF00089">
    <property type="entry name" value="Trypsin"/>
    <property type="match status" value="1"/>
</dbReference>
<dbReference type="InterPro" id="IPR001314">
    <property type="entry name" value="Peptidase_S1A"/>
</dbReference>
<feature type="compositionally biased region" description="Polar residues" evidence="3">
    <location>
        <begin position="1"/>
        <end position="10"/>
    </location>
</feature>
<dbReference type="OrthoDB" id="414661at2759"/>
<keyword evidence="6" id="KW-1185">Reference proteome</keyword>
<proteinExistence type="inferred from homology"/>
<dbReference type="InterPro" id="IPR043504">
    <property type="entry name" value="Peptidase_S1_PA_chymotrypsin"/>
</dbReference>
<evidence type="ECO:0000256" key="3">
    <source>
        <dbReference type="SAM" id="MobiDB-lite"/>
    </source>
</evidence>
<dbReference type="PROSITE" id="PS00134">
    <property type="entry name" value="TRYPSIN_HIS"/>
    <property type="match status" value="1"/>
</dbReference>
<dbReference type="PRINTS" id="PR00722">
    <property type="entry name" value="CHYMOTRYPSIN"/>
</dbReference>
<dbReference type="PANTHER" id="PTHR24256">
    <property type="entry name" value="TRYPTASE-RELATED"/>
    <property type="match status" value="1"/>
</dbReference>
<keyword evidence="5" id="KW-0378">Hydrolase</keyword>
<dbReference type="InterPro" id="IPR001254">
    <property type="entry name" value="Trypsin_dom"/>
</dbReference>
<evidence type="ECO:0000256" key="2">
    <source>
        <dbReference type="ARBA" id="ARBA00024195"/>
    </source>
</evidence>
<evidence type="ECO:0000313" key="6">
    <source>
        <dbReference type="Proteomes" id="UP000440578"/>
    </source>
</evidence>
<sequence>MHTSRAQLTVHSDRRPPGGLLPSGYRVEHTAAVPSAGRGGKLGAVGAHVGRWPWLVLSVTGRTPVLGGWFCGGALITDQHVLTAAHCIHPEEAGTVGAVIGDTRPADGGRGATPAAEISRVVRHPRFIGAQNDVAVVRLSTPVELTGAVWPVCLPPRQSPVTGGPLWAAGWGATQRDGHPASEMTDTPLQLTDLNRCEETYRRTPLFDARFPGGFQGTKLCASRVGGAPRDSAACPADSGGPLMEPTEGDRYQVVGVWSIEGQQIRPLPCRTTTGGVGVCMFVWDCSKRGGTAVGICTDRFMFGGCCELPESPPPPPPTASPAAGDGWTSLLQPVEPMPTPMSFVGVRPVLIGDDELNEVPTGPVTTDRPRPTTLWERPTRPTRPPPPPAQH</sequence>
<comment type="similarity">
    <text evidence="2">Belongs to the peptidase S1 family. CLIP subfamily.</text>
</comment>
<protein>
    <submittedName>
        <fullName evidence="5">Venom serine protease Bi-VSP</fullName>
    </submittedName>
</protein>
<dbReference type="PROSITE" id="PS50240">
    <property type="entry name" value="TRYPSIN_DOM"/>
    <property type="match status" value="1"/>
</dbReference>
<dbReference type="GO" id="GO:0006508">
    <property type="term" value="P:proteolysis"/>
    <property type="evidence" value="ECO:0007669"/>
    <property type="project" value="UniProtKB-KW"/>
</dbReference>
<dbReference type="AlphaFoldDB" id="A0A6A4VYF2"/>
<dbReference type="Proteomes" id="UP000440578">
    <property type="component" value="Unassembled WGS sequence"/>
</dbReference>
<dbReference type="CDD" id="cd00190">
    <property type="entry name" value="Tryp_SPc"/>
    <property type="match status" value="1"/>
</dbReference>
<dbReference type="SMART" id="SM00020">
    <property type="entry name" value="Tryp_SPc"/>
    <property type="match status" value="1"/>
</dbReference>
<comment type="caution">
    <text evidence="5">The sequence shown here is derived from an EMBL/GenBank/DDBJ whole genome shotgun (WGS) entry which is preliminary data.</text>
</comment>
<reference evidence="5 6" key="1">
    <citation type="submission" date="2019-07" db="EMBL/GenBank/DDBJ databases">
        <title>Draft genome assembly of a fouling barnacle, Amphibalanus amphitrite (Darwin, 1854): The first reference genome for Thecostraca.</title>
        <authorList>
            <person name="Kim W."/>
        </authorList>
    </citation>
    <scope>NUCLEOTIDE SEQUENCE [LARGE SCALE GENOMIC DNA]</scope>
    <source>
        <strain evidence="5">SNU_AA5</strain>
        <tissue evidence="5">Soma without cirri and trophi</tissue>
    </source>
</reference>
<keyword evidence="5" id="KW-0645">Protease</keyword>
<name>A0A6A4VYF2_AMPAM</name>
<evidence type="ECO:0000259" key="4">
    <source>
        <dbReference type="PROSITE" id="PS50240"/>
    </source>
</evidence>
<gene>
    <name evidence="5" type="primary">VSP_0</name>
    <name evidence="5" type="ORF">FJT64_007448</name>
</gene>
<organism evidence="5 6">
    <name type="scientific">Amphibalanus amphitrite</name>
    <name type="common">Striped barnacle</name>
    <name type="synonym">Balanus amphitrite</name>
    <dbReference type="NCBI Taxonomy" id="1232801"/>
    <lineage>
        <taxon>Eukaryota</taxon>
        <taxon>Metazoa</taxon>
        <taxon>Ecdysozoa</taxon>
        <taxon>Arthropoda</taxon>
        <taxon>Crustacea</taxon>
        <taxon>Multicrustacea</taxon>
        <taxon>Cirripedia</taxon>
        <taxon>Thoracica</taxon>
        <taxon>Thoracicalcarea</taxon>
        <taxon>Balanomorpha</taxon>
        <taxon>Balanoidea</taxon>
        <taxon>Balanidae</taxon>
        <taxon>Amphibalaninae</taxon>
        <taxon>Amphibalanus</taxon>
    </lineage>
</organism>
<dbReference type="GO" id="GO:0004252">
    <property type="term" value="F:serine-type endopeptidase activity"/>
    <property type="evidence" value="ECO:0007669"/>
    <property type="project" value="InterPro"/>
</dbReference>
<dbReference type="EMBL" id="VIIS01001648">
    <property type="protein sequence ID" value="KAF0294918.1"/>
    <property type="molecule type" value="Genomic_DNA"/>
</dbReference>
<dbReference type="Gene3D" id="2.40.10.10">
    <property type="entry name" value="Trypsin-like serine proteases"/>
    <property type="match status" value="1"/>
</dbReference>